<dbReference type="RefSeq" id="WP_353439834.1">
    <property type="nucleotide sequence ID" value="NZ_CP099959.1"/>
</dbReference>
<gene>
    <name evidence="1" type="ORF">NKE59_04610</name>
</gene>
<dbReference type="EMBL" id="CP099959">
    <property type="protein sequence ID" value="XCC58567.1"/>
    <property type="molecule type" value="Genomic_DNA"/>
</dbReference>
<evidence type="ECO:0000313" key="1">
    <source>
        <dbReference type="EMBL" id="XCC58567.1"/>
    </source>
</evidence>
<dbReference type="AlphaFoldDB" id="A0AAU8A553"/>
<protein>
    <submittedName>
        <fullName evidence="1">Uncharacterized protein</fullName>
    </submittedName>
</protein>
<name>A0AAU8A553_9BURK</name>
<reference evidence="1" key="1">
    <citation type="submission" date="2022-06" db="EMBL/GenBank/DDBJ databases">
        <title>New Polynucleobacter species.</title>
        <authorList>
            <person name="Hahn M.W."/>
        </authorList>
    </citation>
    <scope>NUCLEOTIDE SEQUENCE</scope>
    <source>
        <strain evidence="1">UK-FUSCHL-C3</strain>
    </source>
</reference>
<sequence length="104" mass="11204">MHPDFIDAVGSGIGLQLQGFDGAVTHQVLKFADAIDLPLIPIHEEYLVPEDKQAVIEEILRSSMQVVLQKAGQYGTLNAKWTGSAGGSSKVEINLTNPKVGRFS</sequence>
<proteinExistence type="predicted"/>
<accession>A0AAU8A553</accession>
<organism evidence="1">
    <name type="scientific">Polynucleobacter sp. UK-FUSCHL-C3</name>
    <dbReference type="NCBI Taxonomy" id="2955208"/>
    <lineage>
        <taxon>Bacteria</taxon>
        <taxon>Pseudomonadati</taxon>
        <taxon>Pseudomonadota</taxon>
        <taxon>Betaproteobacteria</taxon>
        <taxon>Burkholderiales</taxon>
        <taxon>Burkholderiaceae</taxon>
        <taxon>Polynucleobacter</taxon>
    </lineage>
</organism>